<reference evidence="4 5" key="1">
    <citation type="submission" date="2018-06" db="EMBL/GenBank/DDBJ databases">
        <title>The Genome of Cuscuta australis (Dodder) Provides Insight into the Evolution of Plant Parasitism.</title>
        <authorList>
            <person name="Liu H."/>
        </authorList>
    </citation>
    <scope>NUCLEOTIDE SEQUENCE [LARGE SCALE GENOMIC DNA]</scope>
    <source>
        <strain evidence="5">cv. Yunnan</strain>
        <tissue evidence="4">Vines</tissue>
    </source>
</reference>
<organism evidence="4 5">
    <name type="scientific">Cuscuta australis</name>
    <dbReference type="NCBI Taxonomy" id="267555"/>
    <lineage>
        <taxon>Eukaryota</taxon>
        <taxon>Viridiplantae</taxon>
        <taxon>Streptophyta</taxon>
        <taxon>Embryophyta</taxon>
        <taxon>Tracheophyta</taxon>
        <taxon>Spermatophyta</taxon>
        <taxon>Magnoliopsida</taxon>
        <taxon>eudicotyledons</taxon>
        <taxon>Gunneridae</taxon>
        <taxon>Pentapetalae</taxon>
        <taxon>asterids</taxon>
        <taxon>lamiids</taxon>
        <taxon>Solanales</taxon>
        <taxon>Convolvulaceae</taxon>
        <taxon>Cuscuteae</taxon>
        <taxon>Cuscuta</taxon>
        <taxon>Cuscuta subgen. Grammica</taxon>
        <taxon>Cuscuta sect. Cleistogrammica</taxon>
    </lineage>
</organism>
<protein>
    <submittedName>
        <fullName evidence="4">Uncharacterized protein</fullName>
    </submittedName>
</protein>
<keyword evidence="3" id="KW-0812">Transmembrane</keyword>
<evidence type="ECO:0000256" key="3">
    <source>
        <dbReference type="SAM" id="Phobius"/>
    </source>
</evidence>
<dbReference type="AlphaFoldDB" id="A0A328DAN6"/>
<comment type="caution">
    <text evidence="4">The sequence shown here is derived from an EMBL/GenBank/DDBJ whole genome shotgun (WGS) entry which is preliminary data.</text>
</comment>
<feature type="transmembrane region" description="Helical" evidence="3">
    <location>
        <begin position="28"/>
        <end position="46"/>
    </location>
</feature>
<name>A0A328DAN6_9ASTE</name>
<feature type="compositionally biased region" description="Basic and acidic residues" evidence="2">
    <location>
        <begin position="347"/>
        <end position="359"/>
    </location>
</feature>
<feature type="compositionally biased region" description="Polar residues" evidence="2">
    <location>
        <begin position="282"/>
        <end position="291"/>
    </location>
</feature>
<accession>A0A328DAN6</accession>
<dbReference type="PANTHER" id="PTHR36143:SF4">
    <property type="entry name" value="OS08G0177500 PROTEIN"/>
    <property type="match status" value="1"/>
</dbReference>
<evidence type="ECO:0000313" key="4">
    <source>
        <dbReference type="EMBL" id="RAL42902.1"/>
    </source>
</evidence>
<dbReference type="PANTHER" id="PTHR36143">
    <property type="entry name" value="OS08G0177500 PROTEIN"/>
    <property type="match status" value="1"/>
</dbReference>
<keyword evidence="3" id="KW-0472">Membrane</keyword>
<keyword evidence="3" id="KW-1133">Transmembrane helix</keyword>
<feature type="compositionally biased region" description="Basic and acidic residues" evidence="2">
    <location>
        <begin position="202"/>
        <end position="218"/>
    </location>
</feature>
<gene>
    <name evidence="4" type="ORF">DM860_009409</name>
</gene>
<keyword evidence="5" id="KW-1185">Reference proteome</keyword>
<keyword evidence="1" id="KW-0175">Coiled coil</keyword>
<dbReference type="EMBL" id="NQVE01000162">
    <property type="protein sequence ID" value="RAL42902.1"/>
    <property type="molecule type" value="Genomic_DNA"/>
</dbReference>
<evidence type="ECO:0000313" key="5">
    <source>
        <dbReference type="Proteomes" id="UP000249390"/>
    </source>
</evidence>
<feature type="compositionally biased region" description="Polar residues" evidence="2">
    <location>
        <begin position="185"/>
        <end position="201"/>
    </location>
</feature>
<sequence length="359" mass="39330">MAAKGGGGHGGGGGAGGGGGGSRAGRSYAMVLMVAFGAAIVGVMILHKFRERRIFNLVLRDKDTQLLSLHLLLQKEKENAKDAKRQMDDLKAKMHKLRGKKADLEARIMEMESTISSLREEQKTISSSLEEKKKEIKVLMDYKRGQNRETARLMALSQELQKKAAEIEELRLRVDLPPPAVKVWSVSSDDPSSLPANFTTKATREEEEVRKENGRGKSAEISSQMHSQNETAESQQVSENGGTTLVGGGGDQSRNGVEYESTGRRVRRMGRRRRINDGNRAAASSSDTALKSENGVESVRSGKSLPESERKRGSNELGLDETNGEMYGRETNGRSNVQKKLPANSRAVDHSKLLNKPEN</sequence>
<feature type="compositionally biased region" description="Basic residues" evidence="2">
    <location>
        <begin position="264"/>
        <end position="274"/>
    </location>
</feature>
<feature type="coiled-coil region" evidence="1">
    <location>
        <begin position="66"/>
        <end position="173"/>
    </location>
</feature>
<dbReference type="Proteomes" id="UP000249390">
    <property type="component" value="Unassembled WGS sequence"/>
</dbReference>
<evidence type="ECO:0000256" key="1">
    <source>
        <dbReference type="SAM" id="Coils"/>
    </source>
</evidence>
<evidence type="ECO:0000256" key="2">
    <source>
        <dbReference type="SAM" id="MobiDB-lite"/>
    </source>
</evidence>
<proteinExistence type="predicted"/>
<feature type="compositionally biased region" description="Polar residues" evidence="2">
    <location>
        <begin position="220"/>
        <end position="240"/>
    </location>
</feature>
<feature type="region of interest" description="Disordered" evidence="2">
    <location>
        <begin position="184"/>
        <end position="359"/>
    </location>
</feature>